<proteinExistence type="predicted"/>
<evidence type="ECO:0000259" key="1">
    <source>
        <dbReference type="PROSITE" id="PS50995"/>
    </source>
</evidence>
<dbReference type="SUPFAM" id="SSF46785">
    <property type="entry name" value="Winged helix' DNA-binding domain"/>
    <property type="match status" value="1"/>
</dbReference>
<dbReference type="InterPro" id="IPR000835">
    <property type="entry name" value="HTH_MarR-typ"/>
</dbReference>
<dbReference type="PANTHER" id="PTHR33164">
    <property type="entry name" value="TRANSCRIPTIONAL REGULATOR, MARR FAMILY"/>
    <property type="match status" value="1"/>
</dbReference>
<dbReference type="SMART" id="SM00347">
    <property type="entry name" value="HTH_MARR"/>
    <property type="match status" value="1"/>
</dbReference>
<evidence type="ECO:0000313" key="2">
    <source>
        <dbReference type="EMBL" id="MFG1706533.1"/>
    </source>
</evidence>
<gene>
    <name evidence="2" type="ORF">ACFLIM_25395</name>
</gene>
<dbReference type="InterPro" id="IPR036388">
    <property type="entry name" value="WH-like_DNA-bd_sf"/>
</dbReference>
<comment type="caution">
    <text evidence="2">The sequence shown here is derived from an EMBL/GenBank/DDBJ whole genome shotgun (WGS) entry which is preliminary data.</text>
</comment>
<dbReference type="EMBL" id="JBICRM010000016">
    <property type="protein sequence ID" value="MFG1706533.1"/>
    <property type="molecule type" value="Genomic_DNA"/>
</dbReference>
<dbReference type="InterPro" id="IPR036390">
    <property type="entry name" value="WH_DNA-bd_sf"/>
</dbReference>
<reference evidence="2 3" key="1">
    <citation type="submission" date="2024-10" db="EMBL/GenBank/DDBJ databases">
        <authorList>
            <person name="Topkara A.R."/>
            <person name="Saygin H."/>
        </authorList>
    </citation>
    <scope>NUCLEOTIDE SEQUENCE [LARGE SCALE GENOMIC DNA]</scope>
    <source>
        <strain evidence="2 3">M3C6</strain>
    </source>
</reference>
<sequence>MDDPEEPRWLTDEEMQTWLALLSVLIRLPAALDRQLQRDAGISHFEYQVLAGLSMSPERTMRMSELASFSDGSLSRLSHVVGRLEKRGWVRRTPDPADGRYILAVLMEEGWKQVVATAPGHVDAVREFVFDPLTKAQTRQLRDIGRRITRATDPDDTCLE</sequence>
<dbReference type="Gene3D" id="1.10.10.10">
    <property type="entry name" value="Winged helix-like DNA-binding domain superfamily/Winged helix DNA-binding domain"/>
    <property type="match status" value="1"/>
</dbReference>
<keyword evidence="3" id="KW-1185">Reference proteome</keyword>
<evidence type="ECO:0000313" key="3">
    <source>
        <dbReference type="Proteomes" id="UP001603978"/>
    </source>
</evidence>
<dbReference type="PANTHER" id="PTHR33164:SF99">
    <property type="entry name" value="MARR FAMILY REGULATORY PROTEIN"/>
    <property type="match status" value="1"/>
</dbReference>
<dbReference type="PROSITE" id="PS50995">
    <property type="entry name" value="HTH_MARR_2"/>
    <property type="match status" value="1"/>
</dbReference>
<protein>
    <submittedName>
        <fullName evidence="2">MarR family winged helix-turn-helix transcriptional regulator</fullName>
    </submittedName>
</protein>
<dbReference type="InterPro" id="IPR039422">
    <property type="entry name" value="MarR/SlyA-like"/>
</dbReference>
<accession>A0ABW7AGS0</accession>
<dbReference type="Pfam" id="PF01047">
    <property type="entry name" value="MarR"/>
    <property type="match status" value="1"/>
</dbReference>
<dbReference type="Proteomes" id="UP001603978">
    <property type="component" value="Unassembled WGS sequence"/>
</dbReference>
<name>A0ABW7AGS0_9ACTN</name>
<organism evidence="2 3">
    <name type="scientific">Nonomuraea marmarensis</name>
    <dbReference type="NCBI Taxonomy" id="3351344"/>
    <lineage>
        <taxon>Bacteria</taxon>
        <taxon>Bacillati</taxon>
        <taxon>Actinomycetota</taxon>
        <taxon>Actinomycetes</taxon>
        <taxon>Streptosporangiales</taxon>
        <taxon>Streptosporangiaceae</taxon>
        <taxon>Nonomuraea</taxon>
    </lineage>
</organism>
<feature type="domain" description="HTH marR-type" evidence="1">
    <location>
        <begin position="12"/>
        <end position="150"/>
    </location>
</feature>
<dbReference type="RefSeq" id="WP_393169472.1">
    <property type="nucleotide sequence ID" value="NZ_JBICRM010000016.1"/>
</dbReference>